<dbReference type="InterPro" id="IPR018105">
    <property type="entry name" value="Translational_control_tumour_p"/>
</dbReference>
<accession>A0A388KCS6</accession>
<dbReference type="Pfam" id="PF00838">
    <property type="entry name" value="TCTP"/>
    <property type="match status" value="1"/>
</dbReference>
<evidence type="ECO:0000256" key="3">
    <source>
        <dbReference type="PROSITE-ProRule" id="PRU01133"/>
    </source>
</evidence>
<comment type="similarity">
    <text evidence="3">Belongs to the TCTP family.</text>
</comment>
<evidence type="ECO:0000313" key="6">
    <source>
        <dbReference type="Proteomes" id="UP000265515"/>
    </source>
</evidence>
<dbReference type="GO" id="GO:0005737">
    <property type="term" value="C:cytoplasm"/>
    <property type="evidence" value="ECO:0007669"/>
    <property type="project" value="UniProtKB-SubCell"/>
</dbReference>
<dbReference type="InterPro" id="IPR011057">
    <property type="entry name" value="Mss4-like_sf"/>
</dbReference>
<evidence type="ECO:0000313" key="5">
    <source>
        <dbReference type="EMBL" id="GBG67855.1"/>
    </source>
</evidence>
<dbReference type="InterPro" id="IPR034737">
    <property type="entry name" value="TCTP"/>
</dbReference>
<evidence type="ECO:0000259" key="4">
    <source>
        <dbReference type="PROSITE" id="PS51797"/>
    </source>
</evidence>
<comment type="subcellular location">
    <subcellularLocation>
        <location evidence="1">Cytoplasm</location>
    </subcellularLocation>
</comment>
<dbReference type="FunFam" id="2.170.150.10:FF:000003">
    <property type="entry name" value="Translationally-controlled tumor protein homolog"/>
    <property type="match status" value="1"/>
</dbReference>
<protein>
    <recommendedName>
        <fullName evidence="4">TCTP domain-containing protein</fullName>
    </recommendedName>
</protein>
<comment type="caution">
    <text evidence="5">The sequence shown here is derived from an EMBL/GenBank/DDBJ whole genome shotgun (WGS) entry which is preliminary data.</text>
</comment>
<dbReference type="Gramene" id="GBG67855">
    <property type="protein sequence ID" value="GBG67855"/>
    <property type="gene ID" value="CBR_g976"/>
</dbReference>
<dbReference type="InterPro" id="IPR018103">
    <property type="entry name" value="Translation_control_tumour_CS"/>
</dbReference>
<dbReference type="Gene3D" id="2.170.150.10">
    <property type="entry name" value="Metal Binding Protein, Guanine Nucleotide Exchange Factor, Chain A"/>
    <property type="match status" value="1"/>
</dbReference>
<keyword evidence="6" id="KW-1185">Reference proteome</keyword>
<dbReference type="PROSITE" id="PS01002">
    <property type="entry name" value="TCTP_1"/>
    <property type="match status" value="1"/>
</dbReference>
<dbReference type="InterPro" id="IPR011323">
    <property type="entry name" value="Mss4/transl-control_tumour"/>
</dbReference>
<reference evidence="5 6" key="1">
    <citation type="journal article" date="2018" name="Cell">
        <title>The Chara Genome: Secondary Complexity and Implications for Plant Terrestrialization.</title>
        <authorList>
            <person name="Nishiyama T."/>
            <person name="Sakayama H."/>
            <person name="Vries J.D."/>
            <person name="Buschmann H."/>
            <person name="Saint-Marcoux D."/>
            <person name="Ullrich K.K."/>
            <person name="Haas F.B."/>
            <person name="Vanderstraeten L."/>
            <person name="Becker D."/>
            <person name="Lang D."/>
            <person name="Vosolsobe S."/>
            <person name="Rombauts S."/>
            <person name="Wilhelmsson P.K.I."/>
            <person name="Janitza P."/>
            <person name="Kern R."/>
            <person name="Heyl A."/>
            <person name="Rumpler F."/>
            <person name="Villalobos L.I.A.C."/>
            <person name="Clay J.M."/>
            <person name="Skokan R."/>
            <person name="Toyoda A."/>
            <person name="Suzuki Y."/>
            <person name="Kagoshima H."/>
            <person name="Schijlen E."/>
            <person name="Tajeshwar N."/>
            <person name="Catarino B."/>
            <person name="Hetherington A.J."/>
            <person name="Saltykova A."/>
            <person name="Bonnot C."/>
            <person name="Breuninger H."/>
            <person name="Symeonidi A."/>
            <person name="Radhakrishnan G.V."/>
            <person name="Van Nieuwerburgh F."/>
            <person name="Deforce D."/>
            <person name="Chang C."/>
            <person name="Karol K.G."/>
            <person name="Hedrich R."/>
            <person name="Ulvskov P."/>
            <person name="Glockner G."/>
            <person name="Delwiche C.F."/>
            <person name="Petrasek J."/>
            <person name="Van de Peer Y."/>
            <person name="Friml J."/>
            <person name="Beilby M."/>
            <person name="Dolan L."/>
            <person name="Kohara Y."/>
            <person name="Sugano S."/>
            <person name="Fujiyama A."/>
            <person name="Delaux P.-M."/>
            <person name="Quint M."/>
            <person name="TheiBen G."/>
            <person name="Hagemann M."/>
            <person name="Harholt J."/>
            <person name="Dunand C."/>
            <person name="Zachgo S."/>
            <person name="Langdale J."/>
            <person name="Maumus F."/>
            <person name="Straeten D.V.D."/>
            <person name="Gould S.B."/>
            <person name="Rensing S.A."/>
        </authorList>
    </citation>
    <scope>NUCLEOTIDE SEQUENCE [LARGE SCALE GENOMIC DNA]</scope>
    <source>
        <strain evidence="5 6">S276</strain>
    </source>
</reference>
<dbReference type="EMBL" id="BFEA01000093">
    <property type="protein sequence ID" value="GBG67855.1"/>
    <property type="molecule type" value="Genomic_DNA"/>
</dbReference>
<keyword evidence="2" id="KW-0963">Cytoplasm</keyword>
<proteinExistence type="inferred from homology"/>
<evidence type="ECO:0000256" key="2">
    <source>
        <dbReference type="ARBA" id="ARBA00022490"/>
    </source>
</evidence>
<dbReference type="PRINTS" id="PR01653">
    <property type="entry name" value="TCTPROTEIN"/>
</dbReference>
<dbReference type="STRING" id="69332.A0A388KCS6"/>
<dbReference type="PROSITE" id="PS51797">
    <property type="entry name" value="TCTP_3"/>
    <property type="match status" value="1"/>
</dbReference>
<dbReference type="Proteomes" id="UP000265515">
    <property type="component" value="Unassembled WGS sequence"/>
</dbReference>
<dbReference type="PANTHER" id="PTHR11991">
    <property type="entry name" value="TRANSLATIONALLY CONTROLLED TUMOR PROTEIN-RELATED"/>
    <property type="match status" value="1"/>
</dbReference>
<dbReference type="GO" id="GO:0005509">
    <property type="term" value="F:calcium ion binding"/>
    <property type="evidence" value="ECO:0007669"/>
    <property type="project" value="TreeGrafter"/>
</dbReference>
<dbReference type="OMA" id="CAMITEG"/>
<feature type="domain" description="TCTP" evidence="4">
    <location>
        <begin position="1"/>
        <end position="167"/>
    </location>
</feature>
<evidence type="ECO:0000256" key="1">
    <source>
        <dbReference type="ARBA" id="ARBA00004496"/>
    </source>
</evidence>
<dbReference type="OrthoDB" id="10248936at2759"/>
<dbReference type="PANTHER" id="PTHR11991:SF0">
    <property type="entry name" value="TRANSLATIONALLY-CONTROLLED TUMOR PROTEIN"/>
    <property type="match status" value="1"/>
</dbReference>
<dbReference type="AlphaFoldDB" id="A0A388KCS6"/>
<organism evidence="5 6">
    <name type="scientific">Chara braunii</name>
    <name type="common">Braun's stonewort</name>
    <dbReference type="NCBI Taxonomy" id="69332"/>
    <lineage>
        <taxon>Eukaryota</taxon>
        <taxon>Viridiplantae</taxon>
        <taxon>Streptophyta</taxon>
        <taxon>Charophyceae</taxon>
        <taxon>Charales</taxon>
        <taxon>Characeae</taxon>
        <taxon>Chara</taxon>
    </lineage>
</organism>
<name>A0A388KCS6_CHABU</name>
<dbReference type="GO" id="GO:0032502">
    <property type="term" value="P:developmental process"/>
    <property type="evidence" value="ECO:0007669"/>
    <property type="project" value="UniProtKB-ARBA"/>
</dbReference>
<dbReference type="SUPFAM" id="SSF51316">
    <property type="entry name" value="Mss4-like"/>
    <property type="match status" value="1"/>
</dbReference>
<sequence>MLLYTDIFTGDELLSDVYPVGEKFDGVLWEVKGKWIVKGSVDVDIGANPSAEGGDDEGVEDGAERVVDIVDSFRLQEQPSYSKKDLQVFLKGYMQKLLPKLSAERATKFKANAQEAVKYVLGKVKDLQFFLGESLSADGAMVFAYYEDGATDPTFLYFSDGLKEVKC</sequence>
<gene>
    <name evidence="5" type="ORF">CBR_g976</name>
</gene>